<dbReference type="RefSeq" id="WP_380748321.1">
    <property type="nucleotide sequence ID" value="NZ_JBHSRF010000007.1"/>
</dbReference>
<dbReference type="EMBL" id="JBHSRF010000007">
    <property type="protein sequence ID" value="MFC6080972.1"/>
    <property type="molecule type" value="Genomic_DNA"/>
</dbReference>
<dbReference type="Proteomes" id="UP001596137">
    <property type="component" value="Unassembled WGS sequence"/>
</dbReference>
<reference evidence="2" key="1">
    <citation type="journal article" date="2019" name="Int. J. Syst. Evol. Microbiol.">
        <title>The Global Catalogue of Microorganisms (GCM) 10K type strain sequencing project: providing services to taxonomists for standard genome sequencing and annotation.</title>
        <authorList>
            <consortium name="The Broad Institute Genomics Platform"/>
            <consortium name="The Broad Institute Genome Sequencing Center for Infectious Disease"/>
            <person name="Wu L."/>
            <person name="Ma J."/>
        </authorList>
    </citation>
    <scope>NUCLEOTIDE SEQUENCE [LARGE SCALE GENOMIC DNA]</scope>
    <source>
        <strain evidence="2">JCM 30346</strain>
    </source>
</reference>
<evidence type="ECO:0000313" key="1">
    <source>
        <dbReference type="EMBL" id="MFC6080972.1"/>
    </source>
</evidence>
<evidence type="ECO:0000313" key="2">
    <source>
        <dbReference type="Proteomes" id="UP001596137"/>
    </source>
</evidence>
<gene>
    <name evidence="1" type="ORF">ACFP1K_07355</name>
</gene>
<protein>
    <submittedName>
        <fullName evidence="1">Uncharacterized protein</fullName>
    </submittedName>
</protein>
<organism evidence="1 2">
    <name type="scientific">Sphaerisporangium aureirubrum</name>
    <dbReference type="NCBI Taxonomy" id="1544736"/>
    <lineage>
        <taxon>Bacteria</taxon>
        <taxon>Bacillati</taxon>
        <taxon>Actinomycetota</taxon>
        <taxon>Actinomycetes</taxon>
        <taxon>Streptosporangiales</taxon>
        <taxon>Streptosporangiaceae</taxon>
        <taxon>Sphaerisporangium</taxon>
    </lineage>
</organism>
<comment type="caution">
    <text evidence="1">The sequence shown here is derived from an EMBL/GenBank/DDBJ whole genome shotgun (WGS) entry which is preliminary data.</text>
</comment>
<accession>A0ABW1NDW0</accession>
<name>A0ABW1NDW0_9ACTN</name>
<proteinExistence type="predicted"/>
<sequence>MSRVYFHSPSGEAELLGAERAHAGALAYDLAAQHIVPVLDPLAELTAPGRLASAPRAELANRFVLYARTGGAPNLLTWRGRDLRASALMLNTALQVGDDHVKLMARLNSQCEIHAYVEGPNRGWLANIVERGLAAGALRRGMGWEGKPDHPHGKGRGVIPLMRARDDEPVVMSSSFCDGFPNPAGWGWEPPAEWRPRNWTAEEWAELDEDDQEDYRAGAVDEAFGALPSDEQWRIAMGALRARSKVGLLELTPDRWDDFRFGHQLSLLDLQATDWRDRVARAVDAQASVEALWAARTDTAAWAAQQ</sequence>
<keyword evidence="2" id="KW-1185">Reference proteome</keyword>